<dbReference type="AlphaFoldDB" id="A0A1Z4LRR9"/>
<dbReference type="EMBL" id="AP018227">
    <property type="protein sequence ID" value="BAY83933.1"/>
    <property type="molecule type" value="Genomic_DNA"/>
</dbReference>
<evidence type="ECO:0000313" key="1">
    <source>
        <dbReference type="EMBL" id="BAY83933.1"/>
    </source>
</evidence>
<sequence>MSSPFPGMNPYLENPELWSEVHHRLITAIAIAIAPPIRPKYRVAIEKRTYLGDTEDSVLVGIPDVAVTTQKKSSTKEKIATATLPVQGESVTVKLPVPEEKKEAYLEIREVATGYVVTTIEVLSPTNKRTGKGRDAYEEKRRDVLSTPTHLVEIDLLRAGRPMQILSEIPKTDYRILVARGNRRPLAEVFGFNLQQQIPQFLLPLKSEDNEPLVDLQSLLEQVYEQAGFDLAIDYSIEPVAALNSENKIWADTLLKEKKLRN</sequence>
<dbReference type="Proteomes" id="UP000218418">
    <property type="component" value="Chromosome"/>
</dbReference>
<dbReference type="OrthoDB" id="517639at2"/>
<reference evidence="1 2" key="1">
    <citation type="submission" date="2017-06" db="EMBL/GenBank/DDBJ databases">
        <title>Genome sequencing of cyanobaciteial culture collection at National Institute for Environmental Studies (NIES).</title>
        <authorList>
            <person name="Hirose Y."/>
            <person name="Shimura Y."/>
            <person name="Fujisawa T."/>
            <person name="Nakamura Y."/>
            <person name="Kawachi M."/>
        </authorList>
    </citation>
    <scope>NUCLEOTIDE SEQUENCE [LARGE SCALE GENOMIC DNA]</scope>
    <source>
        <strain evidence="1 2">NIES-267</strain>
    </source>
</reference>
<name>A0A1Z4LRR9_9CYAN</name>
<accession>A0A1Z4LRR9</accession>
<evidence type="ECO:0000313" key="2">
    <source>
        <dbReference type="Proteomes" id="UP000218418"/>
    </source>
</evidence>
<organism evidence="1 2">
    <name type="scientific">Calothrix parasitica NIES-267</name>
    <dbReference type="NCBI Taxonomy" id="1973488"/>
    <lineage>
        <taxon>Bacteria</taxon>
        <taxon>Bacillati</taxon>
        <taxon>Cyanobacteriota</taxon>
        <taxon>Cyanophyceae</taxon>
        <taxon>Nostocales</taxon>
        <taxon>Calotrichaceae</taxon>
        <taxon>Calothrix</taxon>
    </lineage>
</organism>
<dbReference type="Pfam" id="PF13267">
    <property type="entry name" value="DUF4058"/>
    <property type="match status" value="1"/>
</dbReference>
<evidence type="ECO:0008006" key="3">
    <source>
        <dbReference type="Google" id="ProtNLM"/>
    </source>
</evidence>
<keyword evidence="2" id="KW-1185">Reference proteome</keyword>
<gene>
    <name evidence="1" type="ORF">NIES267_34270</name>
</gene>
<proteinExistence type="predicted"/>
<dbReference type="InterPro" id="IPR025132">
    <property type="entry name" value="DUF4058"/>
</dbReference>
<protein>
    <recommendedName>
        <fullName evidence="3">DUF4058 domain-containing protein</fullName>
    </recommendedName>
</protein>